<evidence type="ECO:0000313" key="2">
    <source>
        <dbReference type="Proteomes" id="UP000247540"/>
    </source>
</evidence>
<dbReference type="RefSeq" id="WP_110464132.1">
    <property type="nucleotide sequence ID" value="NZ_JAMOFZ010000002.1"/>
</dbReference>
<comment type="caution">
    <text evidence="1">The sequence shown here is derived from an EMBL/GenBank/DDBJ whole genome shotgun (WGS) entry which is preliminary data.</text>
</comment>
<dbReference type="Proteomes" id="UP000247540">
    <property type="component" value="Unassembled WGS sequence"/>
</dbReference>
<name>A0A318T2K3_9BURK</name>
<gene>
    <name evidence="1" type="ORF">DFQ15_101161</name>
</gene>
<sequence length="420" mass="45445">MADTTVQYFNSGTPGAPQITNAWGSLTDMLDACLVTGFALKALTSITSANGIATATLTNGNPYTVGQVAQVDGADQPAYNGRARVLSVTANTFTYAVTGAPASPATSSTTLQARIAPLGWEKAFSGLNKRAYRSKSVLSPRNILLIDDAIKGNDYNNDTWARWAAVGIAQDMTDIDTIVGAEAPFDPNNPRQNWQQVTAGQWGWHKWFHGRQIGYETYGDGGAGSRNWVLVGDDRLFYLLLSWTGNYSQSGRATYCFGDIESFKPGDQFGTVLSASESLLSNSDYFSYVTQYGGIGKSLQQNGNVLLRSHTQIGNPVRFGVASLNTNNAQQTSGRGSVPFPNGPDYGLWLLPSYIQQQDGHMRGTMPGLFWMPQTLPYSDQTIVDNVTGQPGKRFLLPRIANDSDAEGAQIAFDISGPWR</sequence>
<accession>A0A318T2K3</accession>
<keyword evidence="2" id="KW-1185">Reference proteome</keyword>
<dbReference type="EMBL" id="QJTC01000001">
    <property type="protein sequence ID" value="PYE79841.1"/>
    <property type="molecule type" value="Genomic_DNA"/>
</dbReference>
<dbReference type="OrthoDB" id="6696432at2"/>
<proteinExistence type="predicted"/>
<organism evidence="1 2">
    <name type="scientific">Xylophilus ampelinus</name>
    <dbReference type="NCBI Taxonomy" id="54067"/>
    <lineage>
        <taxon>Bacteria</taxon>
        <taxon>Pseudomonadati</taxon>
        <taxon>Pseudomonadota</taxon>
        <taxon>Betaproteobacteria</taxon>
        <taxon>Burkholderiales</taxon>
        <taxon>Xylophilus</taxon>
    </lineage>
</organism>
<dbReference type="AlphaFoldDB" id="A0A318T2K3"/>
<reference evidence="1 2" key="1">
    <citation type="submission" date="2018-06" db="EMBL/GenBank/DDBJ databases">
        <title>Genomic Encyclopedia of Type Strains, Phase III (KMG-III): the genomes of soil and plant-associated and newly described type strains.</title>
        <authorList>
            <person name="Whitman W."/>
        </authorList>
    </citation>
    <scope>NUCLEOTIDE SEQUENCE [LARGE SCALE GENOMIC DNA]</scope>
    <source>
        <strain evidence="1 2">CECT 7646</strain>
    </source>
</reference>
<evidence type="ECO:0000313" key="1">
    <source>
        <dbReference type="EMBL" id="PYE79841.1"/>
    </source>
</evidence>
<protein>
    <submittedName>
        <fullName evidence="1">Uncharacterized protein</fullName>
    </submittedName>
</protein>